<dbReference type="InterPro" id="IPR013083">
    <property type="entry name" value="Znf_RING/FYVE/PHD"/>
</dbReference>
<feature type="region of interest" description="Disordered" evidence="6">
    <location>
        <begin position="102"/>
        <end position="165"/>
    </location>
</feature>
<evidence type="ECO:0000259" key="7">
    <source>
        <dbReference type="PROSITE" id="PS50145"/>
    </source>
</evidence>
<dbReference type="AlphaFoldDB" id="A0AAV2T8L8"/>
<evidence type="ECO:0008006" key="11">
    <source>
        <dbReference type="Google" id="ProtNLM"/>
    </source>
</evidence>
<dbReference type="PANTHER" id="PTHR15933:SF20">
    <property type="entry name" value="F-BOX DOMAIN-CONTAINING PROTEIN"/>
    <property type="match status" value="1"/>
</dbReference>
<evidence type="ECO:0000256" key="6">
    <source>
        <dbReference type="SAM" id="MobiDB-lite"/>
    </source>
</evidence>
<dbReference type="Pfam" id="PF15966">
    <property type="entry name" value="F-box_4"/>
    <property type="match status" value="1"/>
</dbReference>
<dbReference type="InterPro" id="IPR031890">
    <property type="entry name" value="Fbxo30/Fbxo40"/>
</dbReference>
<keyword evidence="3" id="KW-0833">Ubl conjugation pathway</keyword>
<protein>
    <recommendedName>
        <fullName evidence="11">F-box only protein 30</fullName>
    </recommendedName>
</protein>
<feature type="compositionally biased region" description="Polar residues" evidence="6">
    <location>
        <begin position="130"/>
        <end position="165"/>
    </location>
</feature>
<feature type="compositionally biased region" description="Pro residues" evidence="6">
    <location>
        <begin position="115"/>
        <end position="127"/>
    </location>
</feature>
<dbReference type="PROSITE" id="PS50145">
    <property type="entry name" value="ZF_TRAF"/>
    <property type="match status" value="1"/>
</dbReference>
<feature type="domain" description="TRAF-type" evidence="7">
    <location>
        <begin position="44"/>
        <end position="90"/>
    </location>
</feature>
<evidence type="ECO:0000256" key="2">
    <source>
        <dbReference type="ARBA" id="ARBA00022771"/>
    </source>
</evidence>
<dbReference type="Pfam" id="PF15965">
    <property type="entry name" value="zf-TRAF_2"/>
    <property type="match status" value="1"/>
</dbReference>
<dbReference type="PROSITE" id="PS50181">
    <property type="entry name" value="FBOX"/>
    <property type="match status" value="1"/>
</dbReference>
<reference evidence="9" key="1">
    <citation type="submission" date="2024-06" db="EMBL/GenBank/DDBJ databases">
        <authorList>
            <person name="Liu X."/>
            <person name="Lenzi L."/>
            <person name="Haldenby T S."/>
            <person name="Uol C."/>
        </authorList>
    </citation>
    <scope>NUCLEOTIDE SEQUENCE</scope>
</reference>
<dbReference type="EMBL" id="CAXLJL010000134">
    <property type="protein sequence ID" value="CAL5132738.1"/>
    <property type="molecule type" value="Genomic_DNA"/>
</dbReference>
<feature type="region of interest" description="Disordered" evidence="6">
    <location>
        <begin position="261"/>
        <end position="284"/>
    </location>
</feature>
<dbReference type="InterPro" id="IPR001810">
    <property type="entry name" value="F-box_dom"/>
</dbReference>
<comment type="caution">
    <text evidence="9">The sequence shown here is derived from an EMBL/GenBank/DDBJ whole genome shotgun (WGS) entry which is preliminary data.</text>
</comment>
<dbReference type="InterPro" id="IPR001293">
    <property type="entry name" value="Znf_TRAF"/>
</dbReference>
<dbReference type="InterPro" id="IPR043013">
    <property type="entry name" value="Znf_TRAF_N"/>
</dbReference>
<evidence type="ECO:0000313" key="9">
    <source>
        <dbReference type="EMBL" id="CAL5132738.1"/>
    </source>
</evidence>
<evidence type="ECO:0000256" key="3">
    <source>
        <dbReference type="ARBA" id="ARBA00022786"/>
    </source>
</evidence>
<keyword evidence="1 5" id="KW-0479">Metal-binding</keyword>
<evidence type="ECO:0000256" key="5">
    <source>
        <dbReference type="PROSITE-ProRule" id="PRU00207"/>
    </source>
</evidence>
<evidence type="ECO:0000259" key="8">
    <source>
        <dbReference type="PROSITE" id="PS50181"/>
    </source>
</evidence>
<feature type="zinc finger region" description="TRAF-type" evidence="5">
    <location>
        <begin position="44"/>
        <end position="90"/>
    </location>
</feature>
<evidence type="ECO:0000256" key="4">
    <source>
        <dbReference type="ARBA" id="ARBA00022833"/>
    </source>
</evidence>
<accession>A0AAV2T8L8</accession>
<dbReference type="Gene3D" id="3.30.40.10">
    <property type="entry name" value="Zinc/RING finger domain, C3HC4 (zinc finger)"/>
    <property type="match status" value="1"/>
</dbReference>
<dbReference type="PANTHER" id="PTHR15933">
    <property type="entry name" value="PROTEIN CBG16327"/>
    <property type="match status" value="1"/>
</dbReference>
<dbReference type="Proteomes" id="UP001497525">
    <property type="component" value="Unassembled WGS sequence"/>
</dbReference>
<dbReference type="Gene3D" id="3.30.40.150">
    <property type="entry name" value="TRAF-like zinc-finger, N-terminal subdomain"/>
    <property type="match status" value="1"/>
</dbReference>
<gene>
    <name evidence="9" type="ORF">CDAUBV1_LOCUS5579</name>
</gene>
<dbReference type="CDD" id="cd09917">
    <property type="entry name" value="F-box_SF"/>
    <property type="match status" value="1"/>
</dbReference>
<evidence type="ECO:0000256" key="1">
    <source>
        <dbReference type="ARBA" id="ARBA00022723"/>
    </source>
</evidence>
<sequence length="406" mass="45555">MSICATHCPQCVRRSCLFSNNTCPVVECPRTCGMRMHKCKLDDHLAYICKNEMVPCLNKQIGCNVELRRGSMRKHLMTCPASVVYCTFMCNIPKRKKSLPETTFVDSPSARPISPFIPPISPAPPLPSMTDEQLNEQTNTSEQLKSEESAQSSEPGYTFKSPESNTFLDKPLSQILPEGGELHACGMIIPRAYYPAHSRFHSDVLCQIDGSIELRCPLRFLGCPYVAVRLRPNDPRCHLLYNPMLNRFALRYMEEESNRSGDSLSVSAKEDSPTDSAPAPPTVNMDDLPADIISHLSTFLDDTTLVSLSGVSRRMHECTRGFLLERLIVTPKWGRTVYRPSGRASWSVKQFVWSVPDRAETIGKWCLTSARVDLAEHLRTCPYNKKTTVDKPFSLIEGFQEGAEQA</sequence>
<organism evidence="9 10">
    <name type="scientific">Calicophoron daubneyi</name>
    <name type="common">Rumen fluke</name>
    <name type="synonym">Paramphistomum daubneyi</name>
    <dbReference type="NCBI Taxonomy" id="300641"/>
    <lineage>
        <taxon>Eukaryota</taxon>
        <taxon>Metazoa</taxon>
        <taxon>Spiralia</taxon>
        <taxon>Lophotrochozoa</taxon>
        <taxon>Platyhelminthes</taxon>
        <taxon>Trematoda</taxon>
        <taxon>Digenea</taxon>
        <taxon>Plagiorchiida</taxon>
        <taxon>Pronocephalata</taxon>
        <taxon>Paramphistomoidea</taxon>
        <taxon>Paramphistomidae</taxon>
        <taxon>Calicophoron</taxon>
    </lineage>
</organism>
<evidence type="ECO:0000313" key="10">
    <source>
        <dbReference type="Proteomes" id="UP001497525"/>
    </source>
</evidence>
<dbReference type="SUPFAM" id="SSF81383">
    <property type="entry name" value="F-box domain"/>
    <property type="match status" value="1"/>
</dbReference>
<proteinExistence type="predicted"/>
<keyword evidence="2 5" id="KW-0863">Zinc-finger</keyword>
<dbReference type="InterPro" id="IPR036047">
    <property type="entry name" value="F-box-like_dom_sf"/>
</dbReference>
<keyword evidence="4 5" id="KW-0862">Zinc</keyword>
<dbReference type="GO" id="GO:0008270">
    <property type="term" value="F:zinc ion binding"/>
    <property type="evidence" value="ECO:0007669"/>
    <property type="project" value="UniProtKB-KW"/>
</dbReference>
<feature type="domain" description="F-box" evidence="8">
    <location>
        <begin position="282"/>
        <end position="336"/>
    </location>
</feature>
<dbReference type="GO" id="GO:0061630">
    <property type="term" value="F:ubiquitin protein ligase activity"/>
    <property type="evidence" value="ECO:0007669"/>
    <property type="project" value="InterPro"/>
</dbReference>
<name>A0AAV2T8L8_CALDB</name>